<dbReference type="PANTHER" id="PTHR36206">
    <property type="entry name" value="ASPERCRYPTIN BIOSYNTHESIS CLUSTER-SPECIFIC TRANSCRIPTION REGULATOR ATNN-RELATED"/>
    <property type="match status" value="1"/>
</dbReference>
<dbReference type="InterPro" id="IPR052360">
    <property type="entry name" value="Transcr_Regulatory_Proteins"/>
</dbReference>
<organism evidence="8 9">
    <name type="scientific">Aspergillus pseudoustus</name>
    <dbReference type="NCBI Taxonomy" id="1810923"/>
    <lineage>
        <taxon>Eukaryota</taxon>
        <taxon>Fungi</taxon>
        <taxon>Dikarya</taxon>
        <taxon>Ascomycota</taxon>
        <taxon>Pezizomycotina</taxon>
        <taxon>Eurotiomycetes</taxon>
        <taxon>Eurotiomycetidae</taxon>
        <taxon>Eurotiales</taxon>
        <taxon>Aspergillaceae</taxon>
        <taxon>Aspergillus</taxon>
        <taxon>Aspergillus subgen. Nidulantes</taxon>
    </lineage>
</organism>
<keyword evidence="1" id="KW-0479">Metal-binding</keyword>
<keyword evidence="3" id="KW-0805">Transcription regulation</keyword>
<keyword evidence="2" id="KW-0862">Zinc</keyword>
<evidence type="ECO:0000313" key="8">
    <source>
        <dbReference type="EMBL" id="KAL2840669.1"/>
    </source>
</evidence>
<comment type="caution">
    <text evidence="8">The sequence shown here is derived from an EMBL/GenBank/DDBJ whole genome shotgun (WGS) entry which is preliminary data.</text>
</comment>
<evidence type="ECO:0000256" key="3">
    <source>
        <dbReference type="ARBA" id="ARBA00023015"/>
    </source>
</evidence>
<gene>
    <name evidence="8" type="ORF">BJY01DRAFT_249889</name>
</gene>
<dbReference type="EMBL" id="JBFXLU010000118">
    <property type="protein sequence ID" value="KAL2840669.1"/>
    <property type="molecule type" value="Genomic_DNA"/>
</dbReference>
<sequence length="558" mass="61585">MVTTTIPTDMWMFPAVDKHRLLTEDECRSLEFFHVQTSACFGGHAGGYLLHAAGQDAGIRLAAIALGTMHRLVMYREDRSAVYGDRGGEGMQLALQQYNAAIRRGLAQFLGLEDSGADNAESGSGSGSADGILAMCVLFFCFESLQGHYRAALRHSAAGLRILAQQQQQQQQWPAGSSNSLLPADVVHSIFATLEAQMLEVDGQAPLFRSNGNPLLCGDGGHQQQQQQQQQPLWTLEEANDRFRLIYNDLLRLLGSVPSDFGQPRIEGGEEEMARLAEHLLPRYHQVQEDLNTWALQFDYFLTNSFSWDNTHRASQQLVRMLHLWHCMVRMILRMGWPPSESVWDSYLGECTTILDLAEEIIATHPRPVESYSGLSHGAPGEGFISSSSSSSSPSPSPSFPSSNCPSPSSLPPKHGSSPPAPAAHTHTYARILPRPAYPSSLLSPPSHFSMSLGIIPALWTIATHCRDSLIRYRAIDLIARSKRREGVWDSALYSRLARQIARREEAAAGIALGAAYTPVDIPPEARVTIHGRLEEGRRARVTYIKGDVGYDEEVLCW</sequence>
<evidence type="ECO:0000313" key="9">
    <source>
        <dbReference type="Proteomes" id="UP001610446"/>
    </source>
</evidence>
<dbReference type="PANTHER" id="PTHR36206:SF12">
    <property type="entry name" value="ASPERCRYPTIN BIOSYNTHESIS CLUSTER-SPECIFIC TRANSCRIPTION REGULATOR ATNN-RELATED"/>
    <property type="match status" value="1"/>
</dbReference>
<evidence type="ECO:0000256" key="5">
    <source>
        <dbReference type="ARBA" id="ARBA00023163"/>
    </source>
</evidence>
<reference evidence="8 9" key="1">
    <citation type="submission" date="2024-07" db="EMBL/GenBank/DDBJ databases">
        <title>Section-level genome sequencing and comparative genomics of Aspergillus sections Usti and Cavernicolus.</title>
        <authorList>
            <consortium name="Lawrence Berkeley National Laboratory"/>
            <person name="Nybo J.L."/>
            <person name="Vesth T.C."/>
            <person name="Theobald S."/>
            <person name="Frisvad J.C."/>
            <person name="Larsen T.O."/>
            <person name="Kjaerboelling I."/>
            <person name="Rothschild-Mancinelli K."/>
            <person name="Lyhne E.K."/>
            <person name="Kogle M.E."/>
            <person name="Barry K."/>
            <person name="Clum A."/>
            <person name="Na H."/>
            <person name="Ledsgaard L."/>
            <person name="Lin J."/>
            <person name="Lipzen A."/>
            <person name="Kuo A."/>
            <person name="Riley R."/>
            <person name="Mondo S."/>
            <person name="Labutti K."/>
            <person name="Haridas S."/>
            <person name="Pangalinan J."/>
            <person name="Salamov A.A."/>
            <person name="Simmons B.A."/>
            <person name="Magnuson J.K."/>
            <person name="Chen J."/>
            <person name="Drula E."/>
            <person name="Henrissat B."/>
            <person name="Wiebenga A."/>
            <person name="Lubbers R.J."/>
            <person name="Gomes A.C."/>
            <person name="Makela M.R."/>
            <person name="Stajich J."/>
            <person name="Grigoriev I.V."/>
            <person name="Mortensen U.H."/>
            <person name="De Vries R.P."/>
            <person name="Baker S.E."/>
            <person name="Andersen M.R."/>
        </authorList>
    </citation>
    <scope>NUCLEOTIDE SEQUENCE [LARGE SCALE GENOMIC DNA]</scope>
    <source>
        <strain evidence="8 9">CBS 123904</strain>
    </source>
</reference>
<proteinExistence type="predicted"/>
<evidence type="ECO:0000256" key="4">
    <source>
        <dbReference type="ARBA" id="ARBA00023125"/>
    </source>
</evidence>
<protein>
    <recommendedName>
        <fullName evidence="10">Fungal-specific transcription factor domain-containing protein</fullName>
    </recommendedName>
</protein>
<evidence type="ECO:0000256" key="7">
    <source>
        <dbReference type="SAM" id="MobiDB-lite"/>
    </source>
</evidence>
<keyword evidence="9" id="KW-1185">Reference proteome</keyword>
<keyword evidence="4" id="KW-0238">DNA-binding</keyword>
<feature type="compositionally biased region" description="Low complexity" evidence="7">
    <location>
        <begin position="386"/>
        <end position="408"/>
    </location>
</feature>
<evidence type="ECO:0000256" key="1">
    <source>
        <dbReference type="ARBA" id="ARBA00022723"/>
    </source>
</evidence>
<evidence type="ECO:0000256" key="6">
    <source>
        <dbReference type="ARBA" id="ARBA00023242"/>
    </source>
</evidence>
<keyword evidence="6" id="KW-0539">Nucleus</keyword>
<name>A0ABR4JKU3_9EURO</name>
<keyword evidence="5" id="KW-0804">Transcription</keyword>
<accession>A0ABR4JKU3</accession>
<evidence type="ECO:0000256" key="2">
    <source>
        <dbReference type="ARBA" id="ARBA00022833"/>
    </source>
</evidence>
<dbReference type="Proteomes" id="UP001610446">
    <property type="component" value="Unassembled WGS sequence"/>
</dbReference>
<feature type="region of interest" description="Disordered" evidence="7">
    <location>
        <begin position="382"/>
        <end position="424"/>
    </location>
</feature>
<evidence type="ECO:0008006" key="10">
    <source>
        <dbReference type="Google" id="ProtNLM"/>
    </source>
</evidence>